<dbReference type="Proteomes" id="UP000693941">
    <property type="component" value="Chromosome"/>
</dbReference>
<proteinExistence type="predicted"/>
<dbReference type="AlphaFoldDB" id="A0A8F5GX38"/>
<protein>
    <submittedName>
        <fullName evidence="1">Uncharacterized protein</fullName>
    </submittedName>
</protein>
<organism evidence="1 3">
    <name type="scientific">Saccharolobus shibatae</name>
    <dbReference type="NCBI Taxonomy" id="2286"/>
    <lineage>
        <taxon>Archaea</taxon>
        <taxon>Thermoproteota</taxon>
        <taxon>Thermoprotei</taxon>
        <taxon>Sulfolobales</taxon>
        <taxon>Sulfolobaceae</taxon>
        <taxon>Saccharolobus</taxon>
    </lineage>
</organism>
<dbReference type="EMBL" id="CP077713">
    <property type="protein sequence ID" value="QXJ35042.1"/>
    <property type="molecule type" value="Genomic_DNA"/>
</dbReference>
<reference evidence="1 4" key="1">
    <citation type="journal article" date="2021" name="Environ. Microbiol.">
        <title>New insights into the diversity and evolution of the archaeal mobilome from three complete genomes of Saccharolobus shibatae.</title>
        <authorList>
            <person name="Medvedeva S."/>
            <person name="Brandt D."/>
            <person name="Cvirkaite-Krupovic V."/>
            <person name="Liu Y."/>
            <person name="Severinov K."/>
            <person name="Ishino S."/>
            <person name="Ishino Y."/>
            <person name="Prangishvili D."/>
            <person name="Kalinowski J."/>
            <person name="Krupovic M."/>
        </authorList>
    </citation>
    <scope>NUCLEOTIDE SEQUENCE</scope>
    <source>
        <strain evidence="1">BEU9</strain>
        <strain evidence="2 4">S38A</strain>
    </source>
</reference>
<accession>A0A8F5GX38</accession>
<dbReference type="EMBL" id="CP077715">
    <property type="protein sequence ID" value="QXJ32057.1"/>
    <property type="molecule type" value="Genomic_DNA"/>
</dbReference>
<evidence type="ECO:0000313" key="1">
    <source>
        <dbReference type="EMBL" id="QXJ32057.1"/>
    </source>
</evidence>
<evidence type="ECO:0000313" key="2">
    <source>
        <dbReference type="EMBL" id="QXJ35042.1"/>
    </source>
</evidence>
<name>A0A8F5GX38_9CREN</name>
<evidence type="ECO:0000313" key="4">
    <source>
        <dbReference type="Proteomes" id="UP000694036"/>
    </source>
</evidence>
<evidence type="ECO:0000313" key="3">
    <source>
        <dbReference type="Proteomes" id="UP000693941"/>
    </source>
</evidence>
<keyword evidence="4" id="KW-1185">Reference proteome</keyword>
<sequence length="47" mass="5839">MLVLNQFLVYFEILHKWSYLQVLLGNDNEKELYTSFSIFILWWKRKA</sequence>
<gene>
    <name evidence="1" type="ORF">J5U21_01708</name>
    <name evidence="2" type="ORF">J5U22_01589</name>
</gene>
<dbReference type="Proteomes" id="UP000694036">
    <property type="component" value="Chromosome"/>
</dbReference>